<dbReference type="KEGG" id="pno:SNOG_12142"/>
<accession>Q0U7X2</accession>
<dbReference type="AlphaFoldDB" id="Q0U7X2"/>
<dbReference type="Proteomes" id="UP000001055">
    <property type="component" value="Unassembled WGS sequence"/>
</dbReference>
<sequence length="45" mass="5106">MKGYVTICATSAKRTEQKRPVVMVQIVTRKRLAFMPGSWSVNQHA</sequence>
<protein>
    <submittedName>
        <fullName evidence="1">Uncharacterized protein</fullName>
    </submittedName>
</protein>
<dbReference type="GeneID" id="5979283"/>
<proteinExistence type="predicted"/>
<evidence type="ECO:0000313" key="2">
    <source>
        <dbReference type="Proteomes" id="UP000001055"/>
    </source>
</evidence>
<name>Q0U7X2_PHANO</name>
<dbReference type="InParanoid" id="Q0U7X2"/>
<dbReference type="EMBL" id="CH445345">
    <property type="protein sequence ID" value="EAT80554.1"/>
    <property type="molecule type" value="Genomic_DNA"/>
</dbReference>
<reference evidence="2" key="1">
    <citation type="journal article" date="2007" name="Plant Cell">
        <title>Dothideomycete-plant interactions illuminated by genome sequencing and EST analysis of the wheat pathogen Stagonospora nodorum.</title>
        <authorList>
            <person name="Hane J.K."/>
            <person name="Lowe R.G."/>
            <person name="Solomon P.S."/>
            <person name="Tan K.C."/>
            <person name="Schoch C.L."/>
            <person name="Spatafora J.W."/>
            <person name="Crous P.W."/>
            <person name="Kodira C."/>
            <person name="Birren B.W."/>
            <person name="Galagan J.E."/>
            <person name="Torriani S.F."/>
            <person name="McDonald B.A."/>
            <person name="Oliver R.P."/>
        </authorList>
    </citation>
    <scope>NUCLEOTIDE SEQUENCE [LARGE SCALE GENOMIC DNA]</scope>
    <source>
        <strain evidence="2">SN15 / ATCC MYA-4574 / FGSC 10173</strain>
    </source>
</reference>
<gene>
    <name evidence="1" type="ORF">SNOG_12142</name>
</gene>
<organism evidence="1 2">
    <name type="scientific">Phaeosphaeria nodorum (strain SN15 / ATCC MYA-4574 / FGSC 10173)</name>
    <name type="common">Glume blotch fungus</name>
    <name type="synonym">Parastagonospora nodorum</name>
    <dbReference type="NCBI Taxonomy" id="321614"/>
    <lineage>
        <taxon>Eukaryota</taxon>
        <taxon>Fungi</taxon>
        <taxon>Dikarya</taxon>
        <taxon>Ascomycota</taxon>
        <taxon>Pezizomycotina</taxon>
        <taxon>Dothideomycetes</taxon>
        <taxon>Pleosporomycetidae</taxon>
        <taxon>Pleosporales</taxon>
        <taxon>Pleosporineae</taxon>
        <taxon>Phaeosphaeriaceae</taxon>
        <taxon>Parastagonospora</taxon>
    </lineage>
</organism>
<dbReference type="RefSeq" id="XP_001802373.1">
    <property type="nucleotide sequence ID" value="XM_001802321.1"/>
</dbReference>
<evidence type="ECO:0000313" key="1">
    <source>
        <dbReference type="EMBL" id="EAT80554.1"/>
    </source>
</evidence>